<dbReference type="AlphaFoldDB" id="A0A6L2LC26"/>
<evidence type="ECO:0000259" key="9">
    <source>
        <dbReference type="PROSITE" id="PS50158"/>
    </source>
</evidence>
<dbReference type="Gene3D" id="4.10.60.10">
    <property type="entry name" value="Zinc finger, CCHC-type"/>
    <property type="match status" value="1"/>
</dbReference>
<dbReference type="InterPro" id="IPR041373">
    <property type="entry name" value="RT_RNaseH"/>
</dbReference>
<evidence type="ECO:0000256" key="8">
    <source>
        <dbReference type="SAM" id="MobiDB-lite"/>
    </source>
</evidence>
<dbReference type="InterPro" id="IPR043128">
    <property type="entry name" value="Rev_trsase/Diguanyl_cyclase"/>
</dbReference>
<dbReference type="GO" id="GO:0008270">
    <property type="term" value="F:zinc ion binding"/>
    <property type="evidence" value="ECO:0007669"/>
    <property type="project" value="UniProtKB-KW"/>
</dbReference>
<evidence type="ECO:0000256" key="3">
    <source>
        <dbReference type="ARBA" id="ARBA00022722"/>
    </source>
</evidence>
<dbReference type="PANTHER" id="PTHR37984">
    <property type="entry name" value="PROTEIN CBG26694"/>
    <property type="match status" value="1"/>
</dbReference>
<reference evidence="10" key="1">
    <citation type="journal article" date="2019" name="Sci. Rep.">
        <title>Draft genome of Tanacetum cinerariifolium, the natural source of mosquito coil.</title>
        <authorList>
            <person name="Yamashiro T."/>
            <person name="Shiraishi A."/>
            <person name="Satake H."/>
            <person name="Nakayama K."/>
        </authorList>
    </citation>
    <scope>NUCLEOTIDE SEQUENCE</scope>
</reference>
<keyword evidence="7" id="KW-0862">Zinc</keyword>
<dbReference type="GO" id="GO:0003964">
    <property type="term" value="F:RNA-directed DNA polymerase activity"/>
    <property type="evidence" value="ECO:0007669"/>
    <property type="project" value="UniProtKB-KW"/>
</dbReference>
<evidence type="ECO:0000256" key="2">
    <source>
        <dbReference type="ARBA" id="ARBA00022695"/>
    </source>
</evidence>
<dbReference type="SMART" id="SM00343">
    <property type="entry name" value="ZnF_C2HC"/>
    <property type="match status" value="2"/>
</dbReference>
<evidence type="ECO:0000256" key="4">
    <source>
        <dbReference type="ARBA" id="ARBA00022759"/>
    </source>
</evidence>
<dbReference type="InterPro" id="IPR001878">
    <property type="entry name" value="Znf_CCHC"/>
</dbReference>
<keyword evidence="3" id="KW-0540">Nuclease</keyword>
<name>A0A6L2LC26_TANCI</name>
<keyword evidence="7" id="KW-0479">Metal-binding</keyword>
<dbReference type="GO" id="GO:0016787">
    <property type="term" value="F:hydrolase activity"/>
    <property type="evidence" value="ECO:0007669"/>
    <property type="project" value="UniProtKB-KW"/>
</dbReference>
<dbReference type="PROSITE" id="PS50158">
    <property type="entry name" value="ZF_CCHC"/>
    <property type="match status" value="1"/>
</dbReference>
<dbReference type="SUPFAM" id="SSF56672">
    <property type="entry name" value="DNA/RNA polymerases"/>
    <property type="match status" value="1"/>
</dbReference>
<dbReference type="InterPro" id="IPR041588">
    <property type="entry name" value="Integrase_H2C2"/>
</dbReference>
<keyword evidence="1" id="KW-0808">Transferase</keyword>
<feature type="region of interest" description="Disordered" evidence="8">
    <location>
        <begin position="87"/>
        <end position="145"/>
    </location>
</feature>
<dbReference type="InterPro" id="IPR050951">
    <property type="entry name" value="Retrovirus_Pol_polyprotein"/>
</dbReference>
<feature type="domain" description="CCHC-type" evidence="9">
    <location>
        <begin position="410"/>
        <end position="425"/>
    </location>
</feature>
<dbReference type="Gene3D" id="3.30.70.270">
    <property type="match status" value="1"/>
</dbReference>
<keyword evidence="7" id="KW-0863">Zinc-finger</keyword>
<dbReference type="Gene3D" id="3.30.420.10">
    <property type="entry name" value="Ribonuclease H-like superfamily/Ribonuclease H"/>
    <property type="match status" value="1"/>
</dbReference>
<evidence type="ECO:0000256" key="7">
    <source>
        <dbReference type="PROSITE-ProRule" id="PRU00047"/>
    </source>
</evidence>
<feature type="compositionally biased region" description="Acidic residues" evidence="8">
    <location>
        <begin position="120"/>
        <end position="133"/>
    </location>
</feature>
<feature type="compositionally biased region" description="Basic and acidic residues" evidence="8">
    <location>
        <begin position="103"/>
        <end position="119"/>
    </location>
</feature>
<gene>
    <name evidence="10" type="ORF">Tci_031291</name>
</gene>
<dbReference type="Gene3D" id="3.10.10.10">
    <property type="entry name" value="HIV Type 1 Reverse Transcriptase, subunit A, domain 1"/>
    <property type="match status" value="1"/>
</dbReference>
<dbReference type="Pfam" id="PF17917">
    <property type="entry name" value="RT_RNaseH"/>
    <property type="match status" value="1"/>
</dbReference>
<accession>A0A6L2LC26</accession>
<organism evidence="10">
    <name type="scientific">Tanacetum cinerariifolium</name>
    <name type="common">Dalmatian daisy</name>
    <name type="synonym">Chrysanthemum cinerariifolium</name>
    <dbReference type="NCBI Taxonomy" id="118510"/>
    <lineage>
        <taxon>Eukaryota</taxon>
        <taxon>Viridiplantae</taxon>
        <taxon>Streptophyta</taxon>
        <taxon>Embryophyta</taxon>
        <taxon>Tracheophyta</taxon>
        <taxon>Spermatophyta</taxon>
        <taxon>Magnoliopsida</taxon>
        <taxon>eudicotyledons</taxon>
        <taxon>Gunneridae</taxon>
        <taxon>Pentapetalae</taxon>
        <taxon>asterids</taxon>
        <taxon>campanulids</taxon>
        <taxon>Asterales</taxon>
        <taxon>Asteraceae</taxon>
        <taxon>Asteroideae</taxon>
        <taxon>Anthemideae</taxon>
        <taxon>Anthemidinae</taxon>
        <taxon>Tanacetum</taxon>
    </lineage>
</organism>
<evidence type="ECO:0000313" key="10">
    <source>
        <dbReference type="EMBL" id="GEU59313.1"/>
    </source>
</evidence>
<feature type="compositionally biased region" description="Acidic residues" evidence="8">
    <location>
        <begin position="92"/>
        <end position="102"/>
    </location>
</feature>
<keyword evidence="2" id="KW-0548">Nucleotidyltransferase</keyword>
<sequence length="1095" mass="126172">MSSDNAQSAVTYTSISFDSDGSSWGILLMNAGELLKMDPYEEVAQQGHVPPLLPAYVPDLIGLDEHVPVYILKPEHLEYHAPSYDDIQWEHDPEDDDEDPEEDPNKEHELEDEHTKEEPSEGSDETEPFEENETTGTPPPTRHRGARISQRVLLLLLLEHLETIVRAADRVEDVGYVRALQASEYRMMTSIKETDHRDIRLKIDVVRVQRIAYETELQESVEDLVVTQMMRIHALEARAQTDTVEDISNRCVVGLSQWLKKMESVFHISGCAIDNQVKFATCTLLGAALTWWNGNRFQELALMCTEFVADETEKVERYISGLPDNIHGNVMSARPKTLDDAIEEYTVSPGEKKAYTKNLPLCTKCNYHHTGKCAPKCGNCKRCGHPINDCRVNTKNNNNINNKNQKARACYECGDTEHIKKNCPKLKNRKNGNENGVAQGRAYALGGRDASPDSNVIMGSGNNQREESRLNIISCTKAQEYLSKRCDVFLAHITTKGDKDKWKGKRLEDVLIVRDFPKAVPEDLLGYHQLRVHEEDIPKTAFRTRYGYYELQVMPFGLTNAPVVFMDLMNQVCKPYFDKFVIVFIDDILIYSKNKEEHEEHLKLILELLKKGELFIEGFSKIAKSMTKLTRKNVKFDWREKVEAAFQLIKQKLYSIPILALPKGSKNFIVYCDASLKGLGAMLMQNEKVISYASRQLKIHEKNYTTHDLELRAVVFALKIWRHYLYRTRCTLFTDHKSLQHILDQKELSMRQQRWLELLSDYDCDIHYHPGKANVVADALSRKEQSRPLRVRALVMTIGMIRKDIPKEKLEPRADETLCLNSRSWVPCFGNSRTLIMHESHKSKYSIHPGSDKMYQDLKQLYWWPNMKADIATYIGKCLTCSKVKAEHQKPSGLLSAHFLPTRENDPMEKLMRLYMKEVVTQHGVPVSIISNRDSRFTSLFWKAFHKALGARLDMKVGDAQLTGPEIIHETTEKIVQTKSMIQATRDQQKSYVDLMRKPMDFQVGDRAMLKVSPWKGIVHFWKMGEVKPRYIRPFKKCLSDESIVISLEELCVDDKLHFVEEPVEAMDREIKQLKRSRIPIIKMRWNSKRGLEFT</sequence>
<keyword evidence="5" id="KW-0378">Hydrolase</keyword>
<dbReference type="GO" id="GO:0003676">
    <property type="term" value="F:nucleic acid binding"/>
    <property type="evidence" value="ECO:0007669"/>
    <property type="project" value="InterPro"/>
</dbReference>
<dbReference type="InterPro" id="IPR012337">
    <property type="entry name" value="RNaseH-like_sf"/>
</dbReference>
<dbReference type="FunFam" id="3.10.20.370:FF:000001">
    <property type="entry name" value="Retrovirus-related Pol polyprotein from transposon 17.6-like protein"/>
    <property type="match status" value="1"/>
</dbReference>
<dbReference type="CDD" id="cd09274">
    <property type="entry name" value="RNase_HI_RT_Ty3"/>
    <property type="match status" value="1"/>
</dbReference>
<comment type="caution">
    <text evidence="10">The sequence shown here is derived from an EMBL/GenBank/DDBJ whole genome shotgun (WGS) entry which is preliminary data.</text>
</comment>
<dbReference type="InterPro" id="IPR043502">
    <property type="entry name" value="DNA/RNA_pol_sf"/>
</dbReference>
<dbReference type="Gene3D" id="1.10.340.70">
    <property type="match status" value="1"/>
</dbReference>
<keyword evidence="6 10" id="KW-0695">RNA-directed DNA polymerase</keyword>
<dbReference type="SUPFAM" id="SSF53098">
    <property type="entry name" value="Ribonuclease H-like"/>
    <property type="match status" value="1"/>
</dbReference>
<dbReference type="EMBL" id="BKCJ010004150">
    <property type="protein sequence ID" value="GEU59313.1"/>
    <property type="molecule type" value="Genomic_DNA"/>
</dbReference>
<dbReference type="InterPro" id="IPR000477">
    <property type="entry name" value="RT_dom"/>
</dbReference>
<dbReference type="CDD" id="cd01647">
    <property type="entry name" value="RT_LTR"/>
    <property type="match status" value="1"/>
</dbReference>
<dbReference type="GO" id="GO:0004519">
    <property type="term" value="F:endonuclease activity"/>
    <property type="evidence" value="ECO:0007669"/>
    <property type="project" value="UniProtKB-KW"/>
</dbReference>
<dbReference type="InterPro" id="IPR036397">
    <property type="entry name" value="RNaseH_sf"/>
</dbReference>
<evidence type="ECO:0000256" key="1">
    <source>
        <dbReference type="ARBA" id="ARBA00022679"/>
    </source>
</evidence>
<keyword evidence="4" id="KW-0255">Endonuclease</keyword>
<dbReference type="PANTHER" id="PTHR37984:SF5">
    <property type="entry name" value="PROTEIN NYNRIN-LIKE"/>
    <property type="match status" value="1"/>
</dbReference>
<evidence type="ECO:0000256" key="6">
    <source>
        <dbReference type="ARBA" id="ARBA00022918"/>
    </source>
</evidence>
<dbReference type="Pfam" id="PF00078">
    <property type="entry name" value="RVT_1"/>
    <property type="match status" value="1"/>
</dbReference>
<evidence type="ECO:0000256" key="5">
    <source>
        <dbReference type="ARBA" id="ARBA00022801"/>
    </source>
</evidence>
<dbReference type="Pfam" id="PF17921">
    <property type="entry name" value="Integrase_H2C2"/>
    <property type="match status" value="1"/>
</dbReference>
<proteinExistence type="predicted"/>
<protein>
    <submittedName>
        <fullName evidence="10">Putative reverse transcriptase domain-containing protein</fullName>
    </submittedName>
</protein>